<dbReference type="InterPro" id="IPR012340">
    <property type="entry name" value="NA-bd_OB-fold"/>
</dbReference>
<dbReference type="PIRSF" id="PIRSF002070">
    <property type="entry name" value="SSB"/>
    <property type="match status" value="1"/>
</dbReference>
<dbReference type="InterPro" id="IPR000424">
    <property type="entry name" value="Primosome_PriB/ssb"/>
</dbReference>
<dbReference type="PROSITE" id="PS50935">
    <property type="entry name" value="SSB"/>
    <property type="match status" value="1"/>
</dbReference>
<protein>
    <recommendedName>
        <fullName evidence="2 3">Single-stranded DNA-binding protein</fullName>
        <shortName evidence="2">SSB</shortName>
    </recommendedName>
</protein>
<evidence type="ECO:0000256" key="3">
    <source>
        <dbReference type="PIRNR" id="PIRNR002070"/>
    </source>
</evidence>
<accession>A0ABT9WV61</accession>
<sequence>MLNQVTLVGRLTKAPILRQTVEGKSVLNITLALTRHYKNRNGELEADFVLCTLWHKVAENTSKYCKKGSLIGIVGRIQTRNYENQEGIKVYITEVIAESVRFLGKKPTEYRDPPRFATK</sequence>
<dbReference type="PANTHER" id="PTHR10302:SF27">
    <property type="entry name" value="SINGLE-STRANDED DNA-BINDING PROTEIN"/>
    <property type="match status" value="1"/>
</dbReference>
<dbReference type="Gene3D" id="2.40.50.140">
    <property type="entry name" value="Nucleic acid-binding proteins"/>
    <property type="match status" value="1"/>
</dbReference>
<dbReference type="SUPFAM" id="SSF50249">
    <property type="entry name" value="Nucleic acid-binding proteins"/>
    <property type="match status" value="1"/>
</dbReference>
<comment type="caution">
    <text evidence="2">Lacks conserved residue(s) required for the propagation of feature annotation.</text>
</comment>
<evidence type="ECO:0000256" key="1">
    <source>
        <dbReference type="ARBA" id="ARBA00023125"/>
    </source>
</evidence>
<evidence type="ECO:0000256" key="2">
    <source>
        <dbReference type="HAMAP-Rule" id="MF_00984"/>
    </source>
</evidence>
<comment type="caution">
    <text evidence="4">The sequence shown here is derived from an EMBL/GenBank/DDBJ whole genome shotgun (WGS) entry which is preliminary data.</text>
</comment>
<evidence type="ECO:0000313" key="5">
    <source>
        <dbReference type="Proteomes" id="UP001223586"/>
    </source>
</evidence>
<organism evidence="4 5">
    <name type="scientific">Bacillus chungangensis</name>
    <dbReference type="NCBI Taxonomy" id="587633"/>
    <lineage>
        <taxon>Bacteria</taxon>
        <taxon>Bacillati</taxon>
        <taxon>Bacillota</taxon>
        <taxon>Bacilli</taxon>
        <taxon>Bacillales</taxon>
        <taxon>Bacillaceae</taxon>
        <taxon>Bacillus</taxon>
    </lineage>
</organism>
<dbReference type="NCBIfam" id="TIGR00621">
    <property type="entry name" value="ssb"/>
    <property type="match status" value="1"/>
</dbReference>
<dbReference type="Proteomes" id="UP001223586">
    <property type="component" value="Unassembled WGS sequence"/>
</dbReference>
<dbReference type="PANTHER" id="PTHR10302">
    <property type="entry name" value="SINGLE-STRANDED DNA-BINDING PROTEIN"/>
    <property type="match status" value="1"/>
</dbReference>
<proteinExistence type="inferred from homology"/>
<dbReference type="EMBL" id="JAUSTT010000019">
    <property type="protein sequence ID" value="MDQ0177191.1"/>
    <property type="molecule type" value="Genomic_DNA"/>
</dbReference>
<dbReference type="Pfam" id="PF00436">
    <property type="entry name" value="SSB"/>
    <property type="match status" value="1"/>
</dbReference>
<keyword evidence="5" id="KW-1185">Reference proteome</keyword>
<keyword evidence="1 2" id="KW-0238">DNA-binding</keyword>
<dbReference type="InterPro" id="IPR011344">
    <property type="entry name" value="ssDNA-bd"/>
</dbReference>
<reference evidence="4 5" key="1">
    <citation type="submission" date="2023-07" db="EMBL/GenBank/DDBJ databases">
        <title>Genomic Encyclopedia of Type Strains, Phase IV (KMG-IV): sequencing the most valuable type-strain genomes for metagenomic binning, comparative biology and taxonomic classification.</title>
        <authorList>
            <person name="Goeker M."/>
        </authorList>
    </citation>
    <scope>NUCLEOTIDE SEQUENCE [LARGE SCALE GENOMIC DNA]</scope>
    <source>
        <strain evidence="4 5">DSM 23837</strain>
    </source>
</reference>
<dbReference type="HAMAP" id="MF_00984">
    <property type="entry name" value="SSB"/>
    <property type="match status" value="1"/>
</dbReference>
<dbReference type="RefSeq" id="WP_307230975.1">
    <property type="nucleotide sequence ID" value="NZ_JAUSTT010000019.1"/>
</dbReference>
<evidence type="ECO:0000313" key="4">
    <source>
        <dbReference type="EMBL" id="MDQ0177191.1"/>
    </source>
</evidence>
<name>A0ABT9WV61_9BACI</name>
<gene>
    <name evidence="4" type="ORF">J2S08_003070</name>
</gene>
<comment type="subunit">
    <text evidence="2">Homotetramer.</text>
</comment>
<dbReference type="CDD" id="cd04496">
    <property type="entry name" value="SSB_OBF"/>
    <property type="match status" value="1"/>
</dbReference>
<dbReference type="GO" id="GO:0003677">
    <property type="term" value="F:DNA binding"/>
    <property type="evidence" value="ECO:0007669"/>
    <property type="project" value="UniProtKB-KW"/>
</dbReference>